<protein>
    <submittedName>
        <fullName evidence="1">Uncharacterized protein</fullName>
    </submittedName>
</protein>
<gene>
    <name evidence="1" type="ORF">CLODIP_2_CD05136</name>
</gene>
<organism evidence="1 2">
    <name type="scientific">Cloeon dipterum</name>
    <dbReference type="NCBI Taxonomy" id="197152"/>
    <lineage>
        <taxon>Eukaryota</taxon>
        <taxon>Metazoa</taxon>
        <taxon>Ecdysozoa</taxon>
        <taxon>Arthropoda</taxon>
        <taxon>Hexapoda</taxon>
        <taxon>Insecta</taxon>
        <taxon>Pterygota</taxon>
        <taxon>Palaeoptera</taxon>
        <taxon>Ephemeroptera</taxon>
        <taxon>Pisciforma</taxon>
        <taxon>Baetidae</taxon>
        <taxon>Cloeon</taxon>
    </lineage>
</organism>
<proteinExistence type="predicted"/>
<accession>A0A8S1D887</accession>
<evidence type="ECO:0000313" key="2">
    <source>
        <dbReference type="Proteomes" id="UP000494165"/>
    </source>
</evidence>
<dbReference type="Proteomes" id="UP000494165">
    <property type="component" value="Unassembled WGS sequence"/>
</dbReference>
<comment type="caution">
    <text evidence="1">The sequence shown here is derived from an EMBL/GenBank/DDBJ whole genome shotgun (WGS) entry which is preliminary data.</text>
</comment>
<sequence>MQRGLVHARARLESGCVVGPYTRFEDLGFCTAATDAVGAFVNSEARIRAGCHPAGRALSGEQGAIRRAGRYLTIRPPSGNRARHPACRGTCHPTSGCTIRRAGAFPGRSACCPQQPGAIQLQGRYLASGRPACRALSNDPGRHLAARAPIHRGGAHFIGDQACVWQAPSAGRHISGESSSACRHISDPGRCRQWGRHRRAGHIASGAYPACRGAIWRSGAIWQWGAIRPGDRRPPIWQWGGHVASGGQALYHSDQAALWQ</sequence>
<evidence type="ECO:0000313" key="1">
    <source>
        <dbReference type="EMBL" id="CAB3376738.1"/>
    </source>
</evidence>
<name>A0A8S1D887_9INSE</name>
<keyword evidence="2" id="KW-1185">Reference proteome</keyword>
<reference evidence="1 2" key="1">
    <citation type="submission" date="2020-04" db="EMBL/GenBank/DDBJ databases">
        <authorList>
            <person name="Alioto T."/>
            <person name="Alioto T."/>
            <person name="Gomez Garrido J."/>
        </authorList>
    </citation>
    <scope>NUCLEOTIDE SEQUENCE [LARGE SCALE GENOMIC DNA]</scope>
</reference>
<dbReference type="AlphaFoldDB" id="A0A8S1D887"/>
<dbReference type="EMBL" id="CADEPI010000131">
    <property type="protein sequence ID" value="CAB3376738.1"/>
    <property type="molecule type" value="Genomic_DNA"/>
</dbReference>